<dbReference type="InterPro" id="IPR050549">
    <property type="entry name" value="MFS_Trehalose_Transporter"/>
</dbReference>
<dbReference type="InterPro" id="IPR036259">
    <property type="entry name" value="MFS_trans_sf"/>
</dbReference>
<keyword evidence="3 8" id="KW-0812">Transmembrane</keyword>
<evidence type="ECO:0000313" key="10">
    <source>
        <dbReference type="EMBL" id="KAK5645199.1"/>
    </source>
</evidence>
<sequence length="474" mass="52228">MFSLEKLKANGRLQQFTTVIFATLSAVSDGMQYAWTAPIIPLLQNTSSQIQITQTDVLWLENIYMIGGFAGIPLIIFTVDRFGRKASILAGVVQSVLSWILIGCASSVEFLYVGRFLSGLAADVGFVTIPIYTAEIADKKIRGFLGSWIYLMMLIGVLVMYSVGPYVTIPISSAVGCSFLLLELCIFPFMPESPYFYILRGNPKAARTSLRKLRPCENVDKELEEITASIETQMSEKGGVTDLLFTKSARKALLITVLLNFAQHFSCYSVILMNLHSILDEADVKFNASTAAIVFSTLMLLSALFSSVIVDRTGRKVLLCSSSILTGLSMLVLAIYFALKNNGVNVESHNWIAIFSVMCYAFSYKYGLGLLAVVVAAEIFPTNVKTIGMTIGDTTYSISSILSIYMYQMLKDMYGIHVPFFIFTVCCFFVAIFSAFCIPETKGKTLHQIQLILNGESVRISTNATVTNTEGTHL</sequence>
<gene>
    <name evidence="10" type="ORF">RI129_006499</name>
</gene>
<comment type="caution">
    <text evidence="10">The sequence shown here is derived from an EMBL/GenBank/DDBJ whole genome shotgun (WGS) entry which is preliminary data.</text>
</comment>
<dbReference type="PROSITE" id="PS00216">
    <property type="entry name" value="SUGAR_TRANSPORT_1"/>
    <property type="match status" value="1"/>
</dbReference>
<dbReference type="InterPro" id="IPR003663">
    <property type="entry name" value="Sugar/inositol_transpt"/>
</dbReference>
<evidence type="ECO:0000256" key="5">
    <source>
        <dbReference type="ARBA" id="ARBA00023136"/>
    </source>
</evidence>
<dbReference type="GO" id="GO:0022857">
    <property type="term" value="F:transmembrane transporter activity"/>
    <property type="evidence" value="ECO:0007669"/>
    <property type="project" value="InterPro"/>
</dbReference>
<feature type="transmembrane region" description="Helical" evidence="8">
    <location>
        <begin position="169"/>
        <end position="190"/>
    </location>
</feature>
<feature type="transmembrane region" description="Helical" evidence="8">
    <location>
        <begin position="60"/>
        <end position="79"/>
    </location>
</feature>
<feature type="transmembrane region" description="Helical" evidence="8">
    <location>
        <begin position="86"/>
        <end position="108"/>
    </location>
</feature>
<feature type="domain" description="Major facilitator superfamily (MFS) profile" evidence="9">
    <location>
        <begin position="18"/>
        <end position="442"/>
    </location>
</feature>
<keyword evidence="6" id="KW-0325">Glycoprotein</keyword>
<dbReference type="FunFam" id="1.20.1250.20:FF:000055">
    <property type="entry name" value="Facilitated trehalose transporter Tret1-2 homolog"/>
    <property type="match status" value="1"/>
</dbReference>
<feature type="transmembrane region" description="Helical" evidence="8">
    <location>
        <begin position="414"/>
        <end position="438"/>
    </location>
</feature>
<feature type="transmembrane region" description="Helical" evidence="8">
    <location>
        <begin position="114"/>
        <end position="132"/>
    </location>
</feature>
<feature type="transmembrane region" description="Helical" evidence="8">
    <location>
        <begin position="387"/>
        <end position="408"/>
    </location>
</feature>
<feature type="transmembrane region" description="Helical" evidence="8">
    <location>
        <begin position="291"/>
        <end position="310"/>
    </location>
</feature>
<dbReference type="EMBL" id="JAVRBK010000004">
    <property type="protein sequence ID" value="KAK5645199.1"/>
    <property type="molecule type" value="Genomic_DNA"/>
</dbReference>
<dbReference type="Gene3D" id="1.20.1250.20">
    <property type="entry name" value="MFS general substrate transporter like domains"/>
    <property type="match status" value="1"/>
</dbReference>
<comment type="subcellular location">
    <subcellularLocation>
        <location evidence="1">Cell membrane</location>
        <topology evidence="1">Multi-pass membrane protein</topology>
    </subcellularLocation>
</comment>
<dbReference type="PANTHER" id="PTHR48021:SF46">
    <property type="entry name" value="MAJOR FACILITATOR SUPERFAMILY (MFS) PROFILE DOMAIN-CONTAINING PROTEIN"/>
    <property type="match status" value="1"/>
</dbReference>
<dbReference type="Pfam" id="PF00083">
    <property type="entry name" value="Sugar_tr"/>
    <property type="match status" value="1"/>
</dbReference>
<accession>A0AAN7VK67</accession>
<evidence type="ECO:0000256" key="2">
    <source>
        <dbReference type="ARBA" id="ARBA00022475"/>
    </source>
</evidence>
<evidence type="ECO:0000313" key="11">
    <source>
        <dbReference type="Proteomes" id="UP001329430"/>
    </source>
</evidence>
<keyword evidence="4 8" id="KW-1133">Transmembrane helix</keyword>
<dbReference type="AlphaFoldDB" id="A0AAN7VK67"/>
<keyword evidence="11" id="KW-1185">Reference proteome</keyword>
<name>A0AAN7VK67_9COLE</name>
<keyword evidence="2" id="KW-1003">Cell membrane</keyword>
<feature type="transmembrane region" description="Helical" evidence="8">
    <location>
        <begin position="144"/>
        <end position="163"/>
    </location>
</feature>
<dbReference type="GO" id="GO:0005886">
    <property type="term" value="C:plasma membrane"/>
    <property type="evidence" value="ECO:0007669"/>
    <property type="project" value="UniProtKB-SubCell"/>
</dbReference>
<evidence type="ECO:0000256" key="1">
    <source>
        <dbReference type="ARBA" id="ARBA00004651"/>
    </source>
</evidence>
<feature type="transmembrane region" description="Helical" evidence="8">
    <location>
        <begin position="351"/>
        <end position="375"/>
    </location>
</feature>
<feature type="transmembrane region" description="Helical" evidence="8">
    <location>
        <begin position="252"/>
        <end position="271"/>
    </location>
</feature>
<dbReference type="InterPro" id="IPR005828">
    <property type="entry name" value="MFS_sugar_transport-like"/>
</dbReference>
<organism evidence="10 11">
    <name type="scientific">Pyrocoelia pectoralis</name>
    <dbReference type="NCBI Taxonomy" id="417401"/>
    <lineage>
        <taxon>Eukaryota</taxon>
        <taxon>Metazoa</taxon>
        <taxon>Ecdysozoa</taxon>
        <taxon>Arthropoda</taxon>
        <taxon>Hexapoda</taxon>
        <taxon>Insecta</taxon>
        <taxon>Pterygota</taxon>
        <taxon>Neoptera</taxon>
        <taxon>Endopterygota</taxon>
        <taxon>Coleoptera</taxon>
        <taxon>Polyphaga</taxon>
        <taxon>Elateriformia</taxon>
        <taxon>Elateroidea</taxon>
        <taxon>Lampyridae</taxon>
        <taxon>Lampyrinae</taxon>
        <taxon>Pyrocoelia</taxon>
    </lineage>
</organism>
<proteinExistence type="inferred from homology"/>
<comment type="similarity">
    <text evidence="7">Belongs to the major facilitator superfamily. Sugar transporter (TC 2.A.1.1) family. Trehalose transporter subfamily.</text>
</comment>
<evidence type="ECO:0000259" key="9">
    <source>
        <dbReference type="PROSITE" id="PS50850"/>
    </source>
</evidence>
<feature type="transmembrane region" description="Helical" evidence="8">
    <location>
        <begin position="317"/>
        <end position="339"/>
    </location>
</feature>
<dbReference type="InterPro" id="IPR020846">
    <property type="entry name" value="MFS_dom"/>
</dbReference>
<reference evidence="10 11" key="1">
    <citation type="journal article" date="2024" name="Insects">
        <title>An Improved Chromosome-Level Genome Assembly of the Firefly Pyrocoelia pectoralis.</title>
        <authorList>
            <person name="Fu X."/>
            <person name="Meyer-Rochow V.B."/>
            <person name="Ballantyne L."/>
            <person name="Zhu X."/>
        </authorList>
    </citation>
    <scope>NUCLEOTIDE SEQUENCE [LARGE SCALE GENOMIC DNA]</scope>
    <source>
        <strain evidence="10">XCY_ONT2</strain>
    </source>
</reference>
<keyword evidence="5 8" id="KW-0472">Membrane</keyword>
<dbReference type="PANTHER" id="PTHR48021">
    <property type="match status" value="1"/>
</dbReference>
<evidence type="ECO:0000256" key="7">
    <source>
        <dbReference type="ARBA" id="ARBA00024348"/>
    </source>
</evidence>
<dbReference type="Proteomes" id="UP001329430">
    <property type="component" value="Chromosome 4"/>
</dbReference>
<evidence type="ECO:0000256" key="4">
    <source>
        <dbReference type="ARBA" id="ARBA00022989"/>
    </source>
</evidence>
<dbReference type="PROSITE" id="PS50850">
    <property type="entry name" value="MFS"/>
    <property type="match status" value="1"/>
</dbReference>
<evidence type="ECO:0000256" key="3">
    <source>
        <dbReference type="ARBA" id="ARBA00022692"/>
    </source>
</evidence>
<dbReference type="SUPFAM" id="SSF103473">
    <property type="entry name" value="MFS general substrate transporter"/>
    <property type="match status" value="1"/>
</dbReference>
<evidence type="ECO:0000256" key="6">
    <source>
        <dbReference type="ARBA" id="ARBA00023180"/>
    </source>
</evidence>
<dbReference type="PRINTS" id="PR00171">
    <property type="entry name" value="SUGRTRNSPORT"/>
</dbReference>
<dbReference type="InterPro" id="IPR005829">
    <property type="entry name" value="Sugar_transporter_CS"/>
</dbReference>
<protein>
    <recommendedName>
        <fullName evidence="9">Major facilitator superfamily (MFS) profile domain-containing protein</fullName>
    </recommendedName>
</protein>
<evidence type="ECO:0000256" key="8">
    <source>
        <dbReference type="SAM" id="Phobius"/>
    </source>
</evidence>